<comment type="caution">
    <text evidence="4">The sequence shown here is derived from an EMBL/GenBank/DDBJ whole genome shotgun (WGS) entry which is preliminary data.</text>
</comment>
<evidence type="ECO:0000259" key="2">
    <source>
        <dbReference type="Pfam" id="PF11774"/>
    </source>
</evidence>
<dbReference type="Gene3D" id="4.10.320.10">
    <property type="entry name" value="E3-binding domain"/>
    <property type="match status" value="1"/>
</dbReference>
<evidence type="ECO:0000313" key="5">
    <source>
        <dbReference type="Proteomes" id="UP001157125"/>
    </source>
</evidence>
<dbReference type="Proteomes" id="UP001157125">
    <property type="component" value="Unassembled WGS sequence"/>
</dbReference>
<dbReference type="EMBL" id="BSUN01000001">
    <property type="protein sequence ID" value="GMA35147.1"/>
    <property type="molecule type" value="Genomic_DNA"/>
</dbReference>
<organism evidence="4 5">
    <name type="scientific">Demequina litorisediminis</name>
    <dbReference type="NCBI Taxonomy" id="1849022"/>
    <lineage>
        <taxon>Bacteria</taxon>
        <taxon>Bacillati</taxon>
        <taxon>Actinomycetota</taxon>
        <taxon>Actinomycetes</taxon>
        <taxon>Micrococcales</taxon>
        <taxon>Demequinaceae</taxon>
        <taxon>Demequina</taxon>
    </lineage>
</organism>
<dbReference type="InterPro" id="IPR036625">
    <property type="entry name" value="E3-bd_dom_sf"/>
</dbReference>
<name>A0ABQ6IDA1_9MICO</name>
<protein>
    <submittedName>
        <fullName evidence="4">Lsr2 family protein</fullName>
    </submittedName>
</protein>
<dbReference type="Pfam" id="PF23359">
    <property type="entry name" value="Lsr2_DNA-bd"/>
    <property type="match status" value="1"/>
</dbReference>
<evidence type="ECO:0000313" key="4">
    <source>
        <dbReference type="EMBL" id="GMA35147.1"/>
    </source>
</evidence>
<dbReference type="RefSeq" id="WP_284327790.1">
    <property type="nucleotide sequence ID" value="NZ_BSUN01000001.1"/>
</dbReference>
<dbReference type="InterPro" id="IPR055370">
    <property type="entry name" value="Lsr2_DNA-bd"/>
</dbReference>
<accession>A0ABQ6IDA1</accession>
<gene>
    <name evidence="4" type="ORF">GCM10025876_13510</name>
</gene>
<keyword evidence="1" id="KW-0238">DNA-binding</keyword>
<dbReference type="InterPro" id="IPR024412">
    <property type="entry name" value="Lsr2_dim_dom"/>
</dbReference>
<evidence type="ECO:0000256" key="1">
    <source>
        <dbReference type="ARBA" id="ARBA00023125"/>
    </source>
</evidence>
<feature type="domain" description="Lsr2 DNA-binding" evidence="3">
    <location>
        <begin position="70"/>
        <end position="104"/>
    </location>
</feature>
<sequence>MAQRVKVVLVDDIDGGDATETIGFALDGVSYEIDLSAEHADELRAAFQPWVAVSRKVTSRRSAARAATPRRGDTAKIRAWAKDNGFEVSERGRISTEVRDAYAASR</sequence>
<feature type="domain" description="Lsr2 dimerization" evidence="2">
    <location>
        <begin position="1"/>
        <end position="57"/>
    </location>
</feature>
<dbReference type="InterPro" id="IPR042261">
    <property type="entry name" value="Lsr2-like_dimerization"/>
</dbReference>
<evidence type="ECO:0000259" key="3">
    <source>
        <dbReference type="Pfam" id="PF23359"/>
    </source>
</evidence>
<dbReference type="Gene3D" id="3.30.60.230">
    <property type="entry name" value="Lsr2, dimerization domain"/>
    <property type="match status" value="1"/>
</dbReference>
<dbReference type="Pfam" id="PF11774">
    <property type="entry name" value="Lsr2"/>
    <property type="match status" value="1"/>
</dbReference>
<keyword evidence="5" id="KW-1185">Reference proteome</keyword>
<proteinExistence type="predicted"/>
<reference evidence="5" key="1">
    <citation type="journal article" date="2019" name="Int. J. Syst. Evol. Microbiol.">
        <title>The Global Catalogue of Microorganisms (GCM) 10K type strain sequencing project: providing services to taxonomists for standard genome sequencing and annotation.</title>
        <authorList>
            <consortium name="The Broad Institute Genomics Platform"/>
            <consortium name="The Broad Institute Genome Sequencing Center for Infectious Disease"/>
            <person name="Wu L."/>
            <person name="Ma J."/>
        </authorList>
    </citation>
    <scope>NUCLEOTIDE SEQUENCE [LARGE SCALE GENOMIC DNA]</scope>
    <source>
        <strain evidence="5">NBRC 112299</strain>
    </source>
</reference>